<evidence type="ECO:0000313" key="8">
    <source>
        <dbReference type="Proteomes" id="UP000249375"/>
    </source>
</evidence>
<evidence type="ECO:0000256" key="2">
    <source>
        <dbReference type="ARBA" id="ARBA00022692"/>
    </source>
</evidence>
<dbReference type="Proteomes" id="UP000249375">
    <property type="component" value="Chromosome"/>
</dbReference>
<dbReference type="PANTHER" id="PTHR36985">
    <property type="entry name" value="TRANSLOCATION AND ASSEMBLY MODULE SUBUNIT TAMB"/>
    <property type="match status" value="1"/>
</dbReference>
<dbReference type="KEGG" id="alq:C7Y71_002155"/>
<protein>
    <recommendedName>
        <fullName evidence="6">Translocation and assembly module TamB C-terminal domain-containing protein</fullName>
    </recommendedName>
</protein>
<sequence length="1878" mass="205430">MREKEQIGNSMSKRVKRILKWAVGIILLPVVLVLLLGVLLYVPAVQNYVVDKVAESLSDSTGLSFSIDRVRLGFPLDLEVQGVRATQRGDSVLRAKELRLDVEFWPLFSGQANVSGITLRDAGVNTRDLISNTQIIGTVGEVKADVKGINWKENKVIVPSAELRNSDVTVLLCDTAAEDTTKGAPWLIKVDRAQIENTRARLTLPNDSLHIFANIGDAEVRGASFDTGKPLYEVGSLTMSSSTVFYDAEWRDRNLATQWQPDMRWTERGLDFNHIHLDSLDLSAEGFSYNEFGVLRLGLRNLAVTELVSGFRLESLEGDIYYDPDRIRVNGLHLTTPYSNIDGEVSLLFAALDSRATGANNMTTSINSRIGWQDVKLLGKGFVPDELLRNWPHYQTELNANVSGNVKQLTINDLYVKTPYSKITGSVFVQPSALDAKGYIPANPGLKLNVQTVIGWQDVLSFGKPYLPQEIQKNYPHYAVSANVNGEGNLHNIKLRHITLKTPYSSIDGAVSLNLDAFSGSRGDAYAMNVKSKIGWRDALAFGGPYMPKELRSGYPHYDIALNVNGSGNTNHISIKDMLLRTPHSTISGSGNVNFAALSGGRSSGDAFNLNIKSKIGKNDVNVWSKPFVSGDVAKLLPPYDFTLNGEIRGNLQQINTRNLFIKTPYSQIQGDGMVNIAALSNGGTHGEALNLRLNTKIGWADIAHYGGPFLSADMMRQLPHSTYTLNGHVTGNLNNLNMSNMLVGIPGVGQVSGDFALNSLSGGSPSGTMNVNITGQNMDLINRLLPDDLRETIHIPNGVSAKGKIEFRADNYCANLNIAQGGGTAHVNGCVNTRTETYDATVTANHFPLQNFLPDMGMRNFTGDIAANGNGFNVLEASSRLAADIDIKDFKYENYDLNGVIINAKNHNGTLIADFTAKNDMINGSGKLTAHIGNEIEGHLDASFPFINLTQLAQLEDTVEAGGNLDVTFHSTSDFTRYGASGSMSGIHYTTNDYGYMTNDFHVKFNTQPDSTTIWAQSGDLLLDYRAEGDLTYGFTRLANSGSEMADQISKGHIDELRLSGELPAVDLNLHIGKNNPSVSFLKTQGITFDEVSVNLNTTPETGLNGFINVKSLQKDHLMLDTAYAVIGTDSTGFFIDGMVHNFKRKNPNKFKASLKASLNETGANVEAMFKDKDGATGVDLGVMAEILENGYKFHLYPKNPILAYRTFSINDDNYVYIGNDNKIGADINLLADDGTGLKVNSEPGDSINDITVSLSNINLQELSACVPYIPNMKGKLSGDIHVNDDHKQISAMANLNFNEFEYEGSYLGDVGVEGIYLPKEGNEHYASAFITTSNQDVMSVEGTYNGDTEMFTADGNLHDFPLQFVNGFLSGTDVKMRGIGMGDFAVSGKANAPTINGDLSFNDGHIYSDVYGFDFKMEETPVVISNSRMKFDNYQLLSTGINPLFVNGNLDMSDFSRIALDFDLKAKDFELINTNKNKESMLYGKLFTDLNATMRGNTADGLSLRGNLNVLPKTDLTYILKDSPLTVEDQMAGLVKFVDFSDTTSVEEEIVDESTNFDMTFGVNIDDNAHLLCLLSEDGRNYLDVRAGGSVTLRQNHQGDMRMLGKLTVNKGEMKYELPVIPLKTFTIEEGSSIEFRGDIENPALDISAKERVKALVTENDQQRTVAFDVGIDISKTLNNMGLNFTIDAPEDLSIQNQLAAMGAEERNKVAVAMLATGMYLTNNMQSSSGFKASNALNAFLQSEIQNIAGNALKTIDVSVGVESGTSTSGTATTDYAFQFSKRFWGDRISVIIGGRVSTGSDADNSAESFIDNIAVEYRLDSRSAKQLKVFYNRQTIDPLEGQLTKAGVGLVLRRKSNTLGDLFIFSRKKNKENKE</sequence>
<proteinExistence type="predicted"/>
<name>A0A5P8E4J0_9BACT</name>
<dbReference type="GO" id="GO:0009306">
    <property type="term" value="P:protein secretion"/>
    <property type="evidence" value="ECO:0007669"/>
    <property type="project" value="InterPro"/>
</dbReference>
<keyword evidence="3 5" id="KW-1133">Transmembrane helix</keyword>
<feature type="transmembrane region" description="Helical" evidence="5">
    <location>
        <begin position="21"/>
        <end position="42"/>
    </location>
</feature>
<gene>
    <name evidence="7" type="ORF">C7Y71_002155</name>
</gene>
<dbReference type="Pfam" id="PF04357">
    <property type="entry name" value="TamB"/>
    <property type="match status" value="1"/>
</dbReference>
<keyword evidence="4 5" id="KW-0472">Membrane</keyword>
<organism evidence="7 8">
    <name type="scientific">Pseudoprevotella muciniphila</name>
    <dbReference type="NCBI Taxonomy" id="2133944"/>
    <lineage>
        <taxon>Bacteria</taxon>
        <taxon>Pseudomonadati</taxon>
        <taxon>Bacteroidota</taxon>
        <taxon>Bacteroidia</taxon>
        <taxon>Bacteroidales</taxon>
        <taxon>Prevotellaceae</taxon>
        <taxon>Pseudoprevotella</taxon>
    </lineage>
</organism>
<dbReference type="InterPro" id="IPR007452">
    <property type="entry name" value="TamB_C"/>
</dbReference>
<evidence type="ECO:0000313" key="7">
    <source>
        <dbReference type="EMBL" id="QFQ11923.1"/>
    </source>
</evidence>
<dbReference type="EMBL" id="CP033459">
    <property type="protein sequence ID" value="QFQ11923.1"/>
    <property type="molecule type" value="Genomic_DNA"/>
</dbReference>
<reference evidence="7 8" key="1">
    <citation type="submission" date="2018-11" db="EMBL/GenBank/DDBJ databases">
        <authorList>
            <person name="Na S.W."/>
            <person name="Baik M."/>
        </authorList>
    </citation>
    <scope>NUCLEOTIDE SEQUENCE [LARGE SCALE GENOMIC DNA]</scope>
    <source>
        <strain evidence="7 8">E39</strain>
    </source>
</reference>
<keyword evidence="2 5" id="KW-0812">Transmembrane</keyword>
<evidence type="ECO:0000256" key="4">
    <source>
        <dbReference type="ARBA" id="ARBA00023136"/>
    </source>
</evidence>
<evidence type="ECO:0000256" key="5">
    <source>
        <dbReference type="SAM" id="Phobius"/>
    </source>
</evidence>
<accession>A0A5P8E4J0</accession>
<evidence type="ECO:0000256" key="3">
    <source>
        <dbReference type="ARBA" id="ARBA00022989"/>
    </source>
</evidence>
<feature type="domain" description="Translocation and assembly module TamB C-terminal" evidence="6">
    <location>
        <begin position="1445"/>
        <end position="1837"/>
    </location>
</feature>
<keyword evidence="8" id="KW-1185">Reference proteome</keyword>
<comment type="subcellular location">
    <subcellularLocation>
        <location evidence="1">Membrane</location>
        <topology evidence="1">Single-pass membrane protein</topology>
    </subcellularLocation>
</comment>
<evidence type="ECO:0000259" key="6">
    <source>
        <dbReference type="Pfam" id="PF04357"/>
    </source>
</evidence>
<dbReference type="PANTHER" id="PTHR36985:SF1">
    <property type="entry name" value="TRANSLOCATION AND ASSEMBLY MODULE SUBUNIT TAMB"/>
    <property type="match status" value="1"/>
</dbReference>
<evidence type="ECO:0000256" key="1">
    <source>
        <dbReference type="ARBA" id="ARBA00004167"/>
    </source>
</evidence>
<dbReference type="GO" id="GO:0005886">
    <property type="term" value="C:plasma membrane"/>
    <property type="evidence" value="ECO:0007669"/>
    <property type="project" value="InterPro"/>
</dbReference>